<keyword evidence="2" id="KW-1185">Reference proteome</keyword>
<name>A0ABT6WL55_9ACTN</name>
<dbReference type="EMBL" id="JASCTH010000010">
    <property type="protein sequence ID" value="MDI6100459.1"/>
    <property type="molecule type" value="Genomic_DNA"/>
</dbReference>
<gene>
    <name evidence="1" type="ORF">QLQ12_17765</name>
</gene>
<organism evidence="1 2">
    <name type="scientific">Actinoplanes sandaracinus</name>
    <dbReference type="NCBI Taxonomy" id="3045177"/>
    <lineage>
        <taxon>Bacteria</taxon>
        <taxon>Bacillati</taxon>
        <taxon>Actinomycetota</taxon>
        <taxon>Actinomycetes</taxon>
        <taxon>Micromonosporales</taxon>
        <taxon>Micromonosporaceae</taxon>
        <taxon>Actinoplanes</taxon>
    </lineage>
</organism>
<sequence length="55" mass="6058">MGSVSLDEIRYADDGVGGYVTSGGARRLWRDWHAAEGQLRATRFRYTLPAGAETI</sequence>
<evidence type="ECO:0000313" key="1">
    <source>
        <dbReference type="EMBL" id="MDI6100459.1"/>
    </source>
</evidence>
<reference evidence="1 2" key="1">
    <citation type="submission" date="2023-05" db="EMBL/GenBank/DDBJ databases">
        <title>Actinoplanes sp. NEAU-A12 genome sequencing.</title>
        <authorList>
            <person name="Wang Z.-S."/>
        </authorList>
    </citation>
    <scope>NUCLEOTIDE SEQUENCE [LARGE SCALE GENOMIC DNA]</scope>
    <source>
        <strain evidence="1 2">NEAU-A12</strain>
    </source>
</reference>
<protein>
    <submittedName>
        <fullName evidence="1">Uncharacterized protein</fullName>
    </submittedName>
</protein>
<comment type="caution">
    <text evidence="1">The sequence shown here is derived from an EMBL/GenBank/DDBJ whole genome shotgun (WGS) entry which is preliminary data.</text>
</comment>
<dbReference type="RefSeq" id="WP_282761229.1">
    <property type="nucleotide sequence ID" value="NZ_JASCTH010000010.1"/>
</dbReference>
<proteinExistence type="predicted"/>
<accession>A0ABT6WL55</accession>
<evidence type="ECO:0000313" key="2">
    <source>
        <dbReference type="Proteomes" id="UP001241758"/>
    </source>
</evidence>
<dbReference type="Proteomes" id="UP001241758">
    <property type="component" value="Unassembled WGS sequence"/>
</dbReference>